<comment type="subcellular location">
    <subcellularLocation>
        <location evidence="1 10">Cytoplasm</location>
    </subcellularLocation>
</comment>
<comment type="caution">
    <text evidence="14">The sequence shown here is derived from an EMBL/GenBank/DDBJ whole genome shotgun (WGS) entry which is preliminary data.</text>
</comment>
<dbReference type="GO" id="GO:0006420">
    <property type="term" value="P:arginyl-tRNA aminoacylation"/>
    <property type="evidence" value="ECO:0007669"/>
    <property type="project" value="UniProtKB-UniRule"/>
</dbReference>
<keyword evidence="5 10" id="KW-0547">Nucleotide-binding</keyword>
<evidence type="ECO:0000256" key="8">
    <source>
        <dbReference type="ARBA" id="ARBA00023146"/>
    </source>
</evidence>
<dbReference type="EC" id="6.1.1.19" evidence="10"/>
<evidence type="ECO:0000313" key="14">
    <source>
        <dbReference type="EMBL" id="PIV43200.1"/>
    </source>
</evidence>
<comment type="similarity">
    <text evidence="2 10 11">Belongs to the class-I aminoacyl-tRNA synthetase family.</text>
</comment>
<dbReference type="InterPro" id="IPR001412">
    <property type="entry name" value="aa-tRNA-synth_I_CS"/>
</dbReference>
<dbReference type="InterPro" id="IPR009080">
    <property type="entry name" value="tRNAsynth_Ia_anticodon-bd"/>
</dbReference>
<comment type="subunit">
    <text evidence="10">Monomer.</text>
</comment>
<keyword evidence="6 10" id="KW-0067">ATP-binding</keyword>
<name>A0A2M7D8B0_9BACT</name>
<evidence type="ECO:0000259" key="13">
    <source>
        <dbReference type="SMART" id="SM01016"/>
    </source>
</evidence>
<keyword evidence="3 10" id="KW-0963">Cytoplasm</keyword>
<dbReference type="FunFam" id="1.10.730.10:FF:000008">
    <property type="entry name" value="Arginine--tRNA ligase"/>
    <property type="match status" value="1"/>
</dbReference>
<dbReference type="PROSITE" id="PS00178">
    <property type="entry name" value="AA_TRNA_LIGASE_I"/>
    <property type="match status" value="1"/>
</dbReference>
<evidence type="ECO:0000259" key="12">
    <source>
        <dbReference type="SMART" id="SM00836"/>
    </source>
</evidence>
<evidence type="ECO:0000256" key="11">
    <source>
        <dbReference type="RuleBase" id="RU363038"/>
    </source>
</evidence>
<dbReference type="NCBIfam" id="TIGR00456">
    <property type="entry name" value="argS"/>
    <property type="match status" value="1"/>
</dbReference>
<evidence type="ECO:0000256" key="6">
    <source>
        <dbReference type="ARBA" id="ARBA00022840"/>
    </source>
</evidence>
<evidence type="ECO:0000256" key="9">
    <source>
        <dbReference type="ARBA" id="ARBA00049339"/>
    </source>
</evidence>
<dbReference type="Gene3D" id="1.10.730.10">
    <property type="entry name" value="Isoleucyl-tRNA Synthetase, Domain 1"/>
    <property type="match status" value="1"/>
</dbReference>
<dbReference type="InterPro" id="IPR036695">
    <property type="entry name" value="Arg-tRNA-synth_N_sf"/>
</dbReference>
<dbReference type="Pfam" id="PF03485">
    <property type="entry name" value="Arg_tRNA_synt_N"/>
    <property type="match status" value="1"/>
</dbReference>
<dbReference type="InterPro" id="IPR001278">
    <property type="entry name" value="Arg-tRNA-ligase"/>
</dbReference>
<dbReference type="InterPro" id="IPR008909">
    <property type="entry name" value="DALR_anticod-bd"/>
</dbReference>
<feature type="short sequence motif" description="'HIGH' region" evidence="10">
    <location>
        <begin position="130"/>
        <end position="140"/>
    </location>
</feature>
<dbReference type="PANTHER" id="PTHR11956:SF5">
    <property type="entry name" value="ARGININE--TRNA LIGASE, CYTOPLASMIC"/>
    <property type="match status" value="1"/>
</dbReference>
<evidence type="ECO:0000256" key="7">
    <source>
        <dbReference type="ARBA" id="ARBA00022917"/>
    </source>
</evidence>
<dbReference type="SUPFAM" id="SSF52374">
    <property type="entry name" value="Nucleotidylyl transferase"/>
    <property type="match status" value="1"/>
</dbReference>
<gene>
    <name evidence="10" type="primary">argS</name>
    <name evidence="14" type="ORF">COS26_01005</name>
</gene>
<dbReference type="Pfam" id="PF05746">
    <property type="entry name" value="DALR_1"/>
    <property type="match status" value="1"/>
</dbReference>
<dbReference type="SMART" id="SM00836">
    <property type="entry name" value="DALR_1"/>
    <property type="match status" value="1"/>
</dbReference>
<evidence type="ECO:0000256" key="2">
    <source>
        <dbReference type="ARBA" id="ARBA00005594"/>
    </source>
</evidence>
<evidence type="ECO:0000256" key="10">
    <source>
        <dbReference type="HAMAP-Rule" id="MF_00123"/>
    </source>
</evidence>
<keyword evidence="7 10" id="KW-0648">Protein biosynthesis</keyword>
<dbReference type="GO" id="GO:0005737">
    <property type="term" value="C:cytoplasm"/>
    <property type="evidence" value="ECO:0007669"/>
    <property type="project" value="UniProtKB-SubCell"/>
</dbReference>
<dbReference type="Proteomes" id="UP000230304">
    <property type="component" value="Unassembled WGS sequence"/>
</dbReference>
<evidence type="ECO:0000256" key="1">
    <source>
        <dbReference type="ARBA" id="ARBA00004496"/>
    </source>
</evidence>
<protein>
    <recommendedName>
        <fullName evidence="10">Arginine--tRNA ligase</fullName>
        <ecNumber evidence="10">6.1.1.19</ecNumber>
    </recommendedName>
    <alternativeName>
        <fullName evidence="10">Arginyl-tRNA synthetase</fullName>
        <shortName evidence="10">ArgRS</shortName>
    </alternativeName>
</protein>
<comment type="catalytic activity">
    <reaction evidence="9 10">
        <text>tRNA(Arg) + L-arginine + ATP = L-arginyl-tRNA(Arg) + AMP + diphosphate</text>
        <dbReference type="Rhea" id="RHEA:20301"/>
        <dbReference type="Rhea" id="RHEA-COMP:9658"/>
        <dbReference type="Rhea" id="RHEA-COMP:9673"/>
        <dbReference type="ChEBI" id="CHEBI:30616"/>
        <dbReference type="ChEBI" id="CHEBI:32682"/>
        <dbReference type="ChEBI" id="CHEBI:33019"/>
        <dbReference type="ChEBI" id="CHEBI:78442"/>
        <dbReference type="ChEBI" id="CHEBI:78513"/>
        <dbReference type="ChEBI" id="CHEBI:456215"/>
        <dbReference type="EC" id="6.1.1.19"/>
    </reaction>
</comment>
<evidence type="ECO:0000256" key="5">
    <source>
        <dbReference type="ARBA" id="ARBA00022741"/>
    </source>
</evidence>
<dbReference type="HAMAP" id="MF_00123">
    <property type="entry name" value="Arg_tRNA_synth"/>
    <property type="match status" value="1"/>
</dbReference>
<dbReference type="Gene3D" id="3.30.1360.70">
    <property type="entry name" value="Arginyl tRNA synthetase N-terminal domain"/>
    <property type="match status" value="1"/>
</dbReference>
<dbReference type="Pfam" id="PF00750">
    <property type="entry name" value="tRNA-synt_1d"/>
    <property type="match status" value="1"/>
</dbReference>
<dbReference type="SMART" id="SM01016">
    <property type="entry name" value="Arg_tRNA_synt_N"/>
    <property type="match status" value="1"/>
</dbReference>
<dbReference type="InterPro" id="IPR014729">
    <property type="entry name" value="Rossmann-like_a/b/a_fold"/>
</dbReference>
<dbReference type="Gene3D" id="3.40.50.620">
    <property type="entry name" value="HUPs"/>
    <property type="match status" value="1"/>
</dbReference>
<proteinExistence type="inferred from homology"/>
<dbReference type="AlphaFoldDB" id="A0A2M7D8B0"/>
<dbReference type="SUPFAM" id="SSF55190">
    <property type="entry name" value="Arginyl-tRNA synthetase (ArgRS), N-terminal 'additional' domain"/>
    <property type="match status" value="1"/>
</dbReference>
<feature type="domain" description="DALR anticodon binding" evidence="12">
    <location>
        <begin position="413"/>
        <end position="528"/>
    </location>
</feature>
<dbReference type="PRINTS" id="PR01038">
    <property type="entry name" value="TRNASYNTHARG"/>
</dbReference>
<dbReference type="InterPro" id="IPR005148">
    <property type="entry name" value="Arg-tRNA-synth_N"/>
</dbReference>
<evidence type="ECO:0000256" key="3">
    <source>
        <dbReference type="ARBA" id="ARBA00022490"/>
    </source>
</evidence>
<keyword evidence="8 10" id="KW-0030">Aminoacyl-tRNA synthetase</keyword>
<dbReference type="GO" id="GO:0005524">
    <property type="term" value="F:ATP binding"/>
    <property type="evidence" value="ECO:0007669"/>
    <property type="project" value="UniProtKB-UniRule"/>
</dbReference>
<feature type="domain" description="Arginyl tRNA synthetase N-terminal" evidence="13">
    <location>
        <begin position="4"/>
        <end position="93"/>
    </location>
</feature>
<sequence>MVRKEIEKLTEKAVKDLYGKEIAVSIERPSESVYGDYSTNIAMTIKKNPQEIADAISSATELSQEARGKKRTRFSSPILEKTEVKNGFINFFISKEYLQKQIVEILKQKESFGKLKIGRGQKVNVEFISANPTGPLTLGNGRGGFCGDVLANVLDKAGYKTEREYYINDVGEQIKKLGHSVIGDSEAVYKGAYIEELRKKIKGGNLEEVGRKSAETILGETIKPSVKKMGIEFNAWFRESELYKKKEIDKILEELERKNLSYKKEGALWFQSTKFGDDKDRVLIKADGEKTYLASDIAYLKNKFKRGFDKLIYFLGADHYGYVGRIKAAAEALGFKKEQVDIIIMQLVRLVEGGKEMKMSKRTGFYVTIDELIGEVGLDVARFFFLTRSPDTHLNFDLDLAKQQSEKNPVFYVQYAHARICSILKKIPNSKFQIQNLKLLDHPSELSLVKQLIRLPEIIEDTAEDYQVQRLPQYALDVAAVFHQFYRDCRVISEEKKLTQARLSLVSATGIMLKNILNLMGISAPEKM</sequence>
<dbReference type="PANTHER" id="PTHR11956">
    <property type="entry name" value="ARGINYL-TRNA SYNTHETASE"/>
    <property type="match status" value="1"/>
</dbReference>
<reference evidence="15" key="1">
    <citation type="submission" date="2017-09" db="EMBL/GenBank/DDBJ databases">
        <title>Depth-based differentiation of microbial function through sediment-hosted aquifers and enrichment of novel symbionts in the deep terrestrial subsurface.</title>
        <authorList>
            <person name="Probst A.J."/>
            <person name="Ladd B."/>
            <person name="Jarett J.K."/>
            <person name="Geller-Mcgrath D.E."/>
            <person name="Sieber C.M.K."/>
            <person name="Emerson J.B."/>
            <person name="Anantharaman K."/>
            <person name="Thomas B.C."/>
            <person name="Malmstrom R."/>
            <person name="Stieglmeier M."/>
            <person name="Klingl A."/>
            <person name="Woyke T."/>
            <person name="Ryan C.M."/>
            <person name="Banfield J.F."/>
        </authorList>
    </citation>
    <scope>NUCLEOTIDE SEQUENCE [LARGE SCALE GENOMIC DNA]</scope>
</reference>
<accession>A0A2M7D8B0</accession>
<evidence type="ECO:0000313" key="15">
    <source>
        <dbReference type="Proteomes" id="UP000230304"/>
    </source>
</evidence>
<dbReference type="CDD" id="cd00671">
    <property type="entry name" value="ArgRS_core"/>
    <property type="match status" value="1"/>
</dbReference>
<dbReference type="EMBL" id="PEUA01000022">
    <property type="protein sequence ID" value="PIV43200.1"/>
    <property type="molecule type" value="Genomic_DNA"/>
</dbReference>
<dbReference type="GO" id="GO:0004814">
    <property type="term" value="F:arginine-tRNA ligase activity"/>
    <property type="evidence" value="ECO:0007669"/>
    <property type="project" value="UniProtKB-UniRule"/>
</dbReference>
<organism evidence="14 15">
    <name type="scientific">Candidatus Nealsonbacteria bacterium CG02_land_8_20_14_3_00_40_11</name>
    <dbReference type="NCBI Taxonomy" id="1974700"/>
    <lineage>
        <taxon>Bacteria</taxon>
        <taxon>Candidatus Nealsoniibacteriota</taxon>
    </lineage>
</organism>
<dbReference type="SUPFAM" id="SSF47323">
    <property type="entry name" value="Anticodon-binding domain of a subclass of class I aminoacyl-tRNA synthetases"/>
    <property type="match status" value="1"/>
</dbReference>
<dbReference type="InterPro" id="IPR035684">
    <property type="entry name" value="ArgRS_core"/>
</dbReference>
<keyword evidence="4 10" id="KW-0436">Ligase</keyword>
<evidence type="ECO:0000256" key="4">
    <source>
        <dbReference type="ARBA" id="ARBA00022598"/>
    </source>
</evidence>